<name>A0A150WR86_BDEBC</name>
<evidence type="ECO:0000256" key="1">
    <source>
        <dbReference type="SAM" id="SignalP"/>
    </source>
</evidence>
<gene>
    <name evidence="2" type="ORF">AZI86_07660</name>
</gene>
<evidence type="ECO:0000313" key="3">
    <source>
        <dbReference type="Proteomes" id="UP000075320"/>
    </source>
</evidence>
<evidence type="ECO:0000313" key="2">
    <source>
        <dbReference type="EMBL" id="KYG66898.1"/>
    </source>
</evidence>
<evidence type="ECO:0008006" key="4">
    <source>
        <dbReference type="Google" id="ProtNLM"/>
    </source>
</evidence>
<proteinExistence type="predicted"/>
<dbReference type="OrthoDB" id="5296045at2"/>
<sequence length="162" mass="16589">MKISKKTALALLSTLAVSTSALAATTGTLLLQGEVQQVLDLVVTAQPAATTLNITAGQASTKVATATETSNILTGYKIKISSTTNGELRHTVQPANHKTTYKVSYDGGAEVTPTVAGVEVKNVNALSGLTTDTSDINVSVVALSNAPAGIYQDTLTVTIEAN</sequence>
<feature type="signal peptide" evidence="1">
    <location>
        <begin position="1"/>
        <end position="23"/>
    </location>
</feature>
<accession>A0A150WR86</accession>
<keyword evidence="1" id="KW-0732">Signal</keyword>
<reference evidence="2 3" key="1">
    <citation type="submission" date="2016-03" db="EMBL/GenBank/DDBJ databases">
        <authorList>
            <person name="Ploux O."/>
        </authorList>
    </citation>
    <scope>NUCLEOTIDE SEQUENCE [LARGE SCALE GENOMIC DNA]</scope>
    <source>
        <strain evidence="2 3">R0</strain>
    </source>
</reference>
<protein>
    <recommendedName>
        <fullName evidence="4">Fimbrial protein</fullName>
    </recommendedName>
</protein>
<dbReference type="RefSeq" id="WP_061834476.1">
    <property type="nucleotide sequence ID" value="NZ_LUKE01000001.1"/>
</dbReference>
<keyword evidence="3" id="KW-1185">Reference proteome</keyword>
<comment type="caution">
    <text evidence="2">The sequence shown here is derived from an EMBL/GenBank/DDBJ whole genome shotgun (WGS) entry which is preliminary data.</text>
</comment>
<dbReference type="EMBL" id="LUKE01000001">
    <property type="protein sequence ID" value="KYG66898.1"/>
    <property type="molecule type" value="Genomic_DNA"/>
</dbReference>
<dbReference type="Proteomes" id="UP000075320">
    <property type="component" value="Unassembled WGS sequence"/>
</dbReference>
<feature type="chain" id="PRO_5007573213" description="Fimbrial protein" evidence="1">
    <location>
        <begin position="24"/>
        <end position="162"/>
    </location>
</feature>
<organism evidence="2 3">
    <name type="scientific">Bdellovibrio bacteriovorus</name>
    <dbReference type="NCBI Taxonomy" id="959"/>
    <lineage>
        <taxon>Bacteria</taxon>
        <taxon>Pseudomonadati</taxon>
        <taxon>Bdellovibrionota</taxon>
        <taxon>Bdellovibrionia</taxon>
        <taxon>Bdellovibrionales</taxon>
        <taxon>Pseudobdellovibrionaceae</taxon>
        <taxon>Bdellovibrio</taxon>
    </lineage>
</organism>
<dbReference type="AlphaFoldDB" id="A0A150WR86"/>